<dbReference type="EMBL" id="CP000612">
    <property type="protein sequence ID" value="ABO48876.1"/>
    <property type="molecule type" value="Genomic_DNA"/>
</dbReference>
<dbReference type="PANTHER" id="PTHR32322">
    <property type="entry name" value="INNER MEMBRANE TRANSPORTER"/>
    <property type="match status" value="1"/>
</dbReference>
<name>A4J1C3_DESRM</name>
<keyword evidence="6 7" id="KW-0472">Membrane</keyword>
<evidence type="ECO:0000256" key="2">
    <source>
        <dbReference type="ARBA" id="ARBA00007362"/>
    </source>
</evidence>
<dbReference type="InterPro" id="IPR000620">
    <property type="entry name" value="EamA_dom"/>
</dbReference>
<sequence>MSAKRVYILMVLAALFWSGAFITGKLAVREFPPFALTFFRFSFALPFVLWEKPLTYLPNATTEGWLAILYMAVFASVLGYLFQLIAIQNIGAPKAAIFINLVPVFTIMQSLLFLGEPFSWFKMLSACIIVTGVYLTTRPESGVKEAAGIKA</sequence>
<evidence type="ECO:0000313" key="9">
    <source>
        <dbReference type="EMBL" id="ABO48876.1"/>
    </source>
</evidence>
<dbReference type="GO" id="GO:0005886">
    <property type="term" value="C:plasma membrane"/>
    <property type="evidence" value="ECO:0007669"/>
    <property type="project" value="UniProtKB-SubCell"/>
</dbReference>
<proteinExistence type="inferred from homology"/>
<evidence type="ECO:0000259" key="8">
    <source>
        <dbReference type="Pfam" id="PF00892"/>
    </source>
</evidence>
<dbReference type="HOGENOM" id="CLU_1882119_0_0_9"/>
<feature type="transmembrane region" description="Helical" evidence="7">
    <location>
        <begin position="31"/>
        <end position="50"/>
    </location>
</feature>
<dbReference type="STRING" id="349161.Dred_0328"/>
<feature type="domain" description="EamA" evidence="8">
    <location>
        <begin position="6"/>
        <end position="137"/>
    </location>
</feature>
<evidence type="ECO:0000256" key="6">
    <source>
        <dbReference type="ARBA" id="ARBA00023136"/>
    </source>
</evidence>
<comment type="subcellular location">
    <subcellularLocation>
        <location evidence="1">Cell membrane</location>
        <topology evidence="1">Multi-pass membrane protein</topology>
    </subcellularLocation>
</comment>
<feature type="transmembrane region" description="Helical" evidence="7">
    <location>
        <begin position="95"/>
        <end position="114"/>
    </location>
</feature>
<dbReference type="InterPro" id="IPR050638">
    <property type="entry name" value="AA-Vitamin_Transporters"/>
</dbReference>
<comment type="similarity">
    <text evidence="2">Belongs to the EamA transporter family.</text>
</comment>
<organism evidence="9 10">
    <name type="scientific">Desulforamulus reducens (strain ATCC BAA-1160 / DSM 100696 / MI-1)</name>
    <name type="common">Desulfotomaculum reducens</name>
    <dbReference type="NCBI Taxonomy" id="349161"/>
    <lineage>
        <taxon>Bacteria</taxon>
        <taxon>Bacillati</taxon>
        <taxon>Bacillota</taxon>
        <taxon>Clostridia</taxon>
        <taxon>Eubacteriales</taxon>
        <taxon>Peptococcaceae</taxon>
        <taxon>Desulforamulus</taxon>
    </lineage>
</organism>
<reference evidence="9 10" key="1">
    <citation type="submission" date="2007-03" db="EMBL/GenBank/DDBJ databases">
        <title>Complete sequence of Desulfotomaculum reducens MI-1.</title>
        <authorList>
            <consortium name="US DOE Joint Genome Institute"/>
            <person name="Copeland A."/>
            <person name="Lucas S."/>
            <person name="Lapidus A."/>
            <person name="Barry K."/>
            <person name="Detter J.C."/>
            <person name="Glavina del Rio T."/>
            <person name="Hammon N."/>
            <person name="Israni S."/>
            <person name="Dalin E."/>
            <person name="Tice H."/>
            <person name="Pitluck S."/>
            <person name="Sims D."/>
            <person name="Brettin T."/>
            <person name="Bruce D."/>
            <person name="Han C."/>
            <person name="Tapia R."/>
            <person name="Schmutz J."/>
            <person name="Larimer F."/>
            <person name="Land M."/>
            <person name="Hauser L."/>
            <person name="Kyrpides N."/>
            <person name="Kim E."/>
            <person name="Tebo B.M."/>
            <person name="Richardson P."/>
        </authorList>
    </citation>
    <scope>NUCLEOTIDE SEQUENCE [LARGE SCALE GENOMIC DNA]</scope>
    <source>
        <strain evidence="9 10">MI-1</strain>
    </source>
</reference>
<feature type="transmembrane region" description="Helical" evidence="7">
    <location>
        <begin position="6"/>
        <end position="24"/>
    </location>
</feature>
<evidence type="ECO:0000256" key="5">
    <source>
        <dbReference type="ARBA" id="ARBA00022989"/>
    </source>
</evidence>
<dbReference type="AlphaFoldDB" id="A4J1C3"/>
<dbReference type="eggNOG" id="COG0697">
    <property type="taxonomic scope" value="Bacteria"/>
</dbReference>
<dbReference type="RefSeq" id="WP_011876714.1">
    <property type="nucleotide sequence ID" value="NC_009253.1"/>
</dbReference>
<dbReference type="InterPro" id="IPR037185">
    <property type="entry name" value="EmrE-like"/>
</dbReference>
<dbReference type="Pfam" id="PF00892">
    <property type="entry name" value="EamA"/>
    <property type="match status" value="1"/>
</dbReference>
<evidence type="ECO:0000256" key="4">
    <source>
        <dbReference type="ARBA" id="ARBA00022692"/>
    </source>
</evidence>
<evidence type="ECO:0000313" key="10">
    <source>
        <dbReference type="Proteomes" id="UP000001556"/>
    </source>
</evidence>
<evidence type="ECO:0000256" key="7">
    <source>
        <dbReference type="SAM" id="Phobius"/>
    </source>
</evidence>
<dbReference type="KEGG" id="drm:Dred_0328"/>
<dbReference type="OrthoDB" id="9799821at2"/>
<evidence type="ECO:0000256" key="1">
    <source>
        <dbReference type="ARBA" id="ARBA00004651"/>
    </source>
</evidence>
<feature type="transmembrane region" description="Helical" evidence="7">
    <location>
        <begin position="65"/>
        <end position="83"/>
    </location>
</feature>
<protein>
    <recommendedName>
        <fullName evidence="8">EamA domain-containing protein</fullName>
    </recommendedName>
</protein>
<dbReference type="SUPFAM" id="SSF103481">
    <property type="entry name" value="Multidrug resistance efflux transporter EmrE"/>
    <property type="match status" value="1"/>
</dbReference>
<keyword evidence="10" id="KW-1185">Reference proteome</keyword>
<keyword evidence="4 7" id="KW-0812">Transmembrane</keyword>
<dbReference type="Proteomes" id="UP000001556">
    <property type="component" value="Chromosome"/>
</dbReference>
<keyword evidence="5 7" id="KW-1133">Transmembrane helix</keyword>
<evidence type="ECO:0000256" key="3">
    <source>
        <dbReference type="ARBA" id="ARBA00022475"/>
    </source>
</evidence>
<gene>
    <name evidence="9" type="ordered locus">Dred_0328</name>
</gene>
<accession>A4J1C3</accession>
<keyword evidence="3" id="KW-1003">Cell membrane</keyword>
<dbReference type="PANTHER" id="PTHR32322:SF18">
    <property type="entry name" value="S-ADENOSYLMETHIONINE_S-ADENOSYLHOMOCYSTEINE TRANSPORTER"/>
    <property type="match status" value="1"/>
</dbReference>